<dbReference type="InterPro" id="IPR052028">
    <property type="entry name" value="HipA_Ser/Thr_kinase"/>
</dbReference>
<dbReference type="PANTHER" id="PTHR37419">
    <property type="entry name" value="SERINE/THREONINE-PROTEIN KINASE TOXIN HIPA"/>
    <property type="match status" value="1"/>
</dbReference>
<comment type="caution">
    <text evidence="2">The sequence shown here is derived from an EMBL/GenBank/DDBJ whole genome shotgun (WGS) entry which is preliminary data.</text>
</comment>
<dbReference type="PANTHER" id="PTHR37419:SF1">
    <property type="entry name" value="SERINE_THREONINE-PROTEIN KINASE TOXIN HIPA"/>
    <property type="match status" value="1"/>
</dbReference>
<name>T1C7Z1_9ZZZZ</name>
<gene>
    <name evidence="2" type="ORF">B1B_01274</name>
</gene>
<dbReference type="GO" id="GO:0004674">
    <property type="term" value="F:protein serine/threonine kinase activity"/>
    <property type="evidence" value="ECO:0007669"/>
    <property type="project" value="TreeGrafter"/>
</dbReference>
<dbReference type="EMBL" id="AUZY01000890">
    <property type="protein sequence ID" value="EQD77063.1"/>
    <property type="molecule type" value="Genomic_DNA"/>
</dbReference>
<dbReference type="Pfam" id="PF13657">
    <property type="entry name" value="Couple_hipA"/>
    <property type="match status" value="1"/>
</dbReference>
<sequence>MARQHTRIPLHVFLNGRLVGRLRRQSSGAIDFEYDRGWLDWEYTLPVSLSLPLREDRFIGDPVIAVFDNLLPDNDQIRRRLAERVGAAGNDAYSLLAAVGRDCVGALQFLPDGEEPGPVGGISGRPLNDKEIAGTLGNLKRTPLGVDESEEFRISLAGAQEKTALLYWQDKWQVPHSTTATTHILKPEI</sequence>
<feature type="domain" description="HipA N-terminal subdomain 1" evidence="1">
    <location>
        <begin position="10"/>
        <end position="109"/>
    </location>
</feature>
<reference evidence="2" key="2">
    <citation type="journal article" date="2014" name="ISME J.">
        <title>Microbial stratification in low pH oxic and suboxic macroscopic growths along an acid mine drainage.</title>
        <authorList>
            <person name="Mendez-Garcia C."/>
            <person name="Mesa V."/>
            <person name="Sprenger R.R."/>
            <person name="Richter M."/>
            <person name="Diez M.S."/>
            <person name="Solano J."/>
            <person name="Bargiela R."/>
            <person name="Golyshina O.V."/>
            <person name="Manteca A."/>
            <person name="Ramos J.L."/>
            <person name="Gallego J.R."/>
            <person name="Llorente I."/>
            <person name="Martins Dos Santos V.A."/>
            <person name="Jensen O.N."/>
            <person name="Pelaez A.I."/>
            <person name="Sanchez J."/>
            <person name="Ferrer M."/>
        </authorList>
    </citation>
    <scope>NUCLEOTIDE SEQUENCE</scope>
</reference>
<dbReference type="InterPro" id="IPR017508">
    <property type="entry name" value="HipA_N1"/>
</dbReference>
<proteinExistence type="predicted"/>
<protein>
    <submittedName>
        <fullName evidence="2">HipA</fullName>
    </submittedName>
</protein>
<evidence type="ECO:0000313" key="2">
    <source>
        <dbReference type="EMBL" id="EQD77063.1"/>
    </source>
</evidence>
<evidence type="ECO:0000259" key="1">
    <source>
        <dbReference type="Pfam" id="PF13657"/>
    </source>
</evidence>
<reference evidence="2" key="1">
    <citation type="submission" date="2013-08" db="EMBL/GenBank/DDBJ databases">
        <authorList>
            <person name="Mendez C."/>
            <person name="Richter M."/>
            <person name="Ferrer M."/>
            <person name="Sanchez J."/>
        </authorList>
    </citation>
    <scope>NUCLEOTIDE SEQUENCE</scope>
</reference>
<feature type="non-terminal residue" evidence="2">
    <location>
        <position position="189"/>
    </location>
</feature>
<dbReference type="GO" id="GO:0005829">
    <property type="term" value="C:cytosol"/>
    <property type="evidence" value="ECO:0007669"/>
    <property type="project" value="TreeGrafter"/>
</dbReference>
<dbReference type="NCBIfam" id="TIGR03071">
    <property type="entry name" value="couple_hipA"/>
    <property type="match status" value="1"/>
</dbReference>
<accession>T1C7Z1</accession>
<organism evidence="2">
    <name type="scientific">mine drainage metagenome</name>
    <dbReference type="NCBI Taxonomy" id="410659"/>
    <lineage>
        <taxon>unclassified sequences</taxon>
        <taxon>metagenomes</taxon>
        <taxon>ecological metagenomes</taxon>
    </lineage>
</organism>
<dbReference type="AlphaFoldDB" id="T1C7Z1"/>